<dbReference type="PANTHER" id="PTHR12945">
    <property type="entry name" value="TRANSLATION INITIATION FACTOR EIF3-RELATED"/>
    <property type="match status" value="1"/>
</dbReference>
<feature type="compositionally biased region" description="Low complexity" evidence="7">
    <location>
        <begin position="528"/>
        <end position="540"/>
    </location>
</feature>
<evidence type="ECO:0000313" key="8">
    <source>
        <dbReference type="EMBL" id="KAL1410018.1"/>
    </source>
</evidence>
<dbReference type="Pfam" id="PF04189">
    <property type="entry name" value="Gcd10p"/>
    <property type="match status" value="1"/>
</dbReference>
<comment type="subcellular location">
    <subcellularLocation>
        <location evidence="1">Nucleus</location>
    </subcellularLocation>
</comment>
<dbReference type="InterPro" id="IPR029063">
    <property type="entry name" value="SAM-dependent_MTases_sf"/>
</dbReference>
<dbReference type="Proteomes" id="UP001565368">
    <property type="component" value="Unassembled WGS sequence"/>
</dbReference>
<dbReference type="Gene3D" id="3.40.50.150">
    <property type="entry name" value="Vaccinia Virus protein VP39"/>
    <property type="match status" value="1"/>
</dbReference>
<protein>
    <recommendedName>
        <fullName evidence="3">tRNA (adenine(58)-N(1))-methyltransferase non-catalytic subunit TRM6</fullName>
    </recommendedName>
    <alternativeName>
        <fullName evidence="6">tRNA(m1A58)-methyltransferase subunit TRM6</fullName>
    </alternativeName>
</protein>
<keyword evidence="4" id="KW-0819">tRNA processing</keyword>
<feature type="region of interest" description="Disordered" evidence="7">
    <location>
        <begin position="1"/>
        <end position="44"/>
    </location>
</feature>
<keyword evidence="9" id="KW-1185">Reference proteome</keyword>
<comment type="caution">
    <text evidence="8">The sequence shown here is derived from an EMBL/GenBank/DDBJ whole genome shotgun (WGS) entry which is preliminary data.</text>
</comment>
<evidence type="ECO:0000256" key="1">
    <source>
        <dbReference type="ARBA" id="ARBA00004123"/>
    </source>
</evidence>
<evidence type="ECO:0000256" key="3">
    <source>
        <dbReference type="ARBA" id="ARBA00021704"/>
    </source>
</evidence>
<reference evidence="8 9" key="1">
    <citation type="submission" date="2023-08" db="EMBL/GenBank/DDBJ databases">
        <title>Annotated Genome Sequence of Vanrija albida AlHP1.</title>
        <authorList>
            <person name="Herzog R."/>
        </authorList>
    </citation>
    <scope>NUCLEOTIDE SEQUENCE [LARGE SCALE GENOMIC DNA]</scope>
    <source>
        <strain evidence="8 9">AlHP1</strain>
    </source>
</reference>
<feature type="region of interest" description="Disordered" evidence="7">
    <location>
        <begin position="123"/>
        <end position="158"/>
    </location>
</feature>
<dbReference type="PANTHER" id="PTHR12945:SF0">
    <property type="entry name" value="TRNA (ADENINE(58)-N(1))-METHYLTRANSFERASE NON-CATALYTIC SUBUNIT TRM6"/>
    <property type="match status" value="1"/>
</dbReference>
<name>A0ABR3Q5K9_9TREE</name>
<keyword evidence="5" id="KW-0539">Nucleus</keyword>
<evidence type="ECO:0000256" key="7">
    <source>
        <dbReference type="SAM" id="MobiDB-lite"/>
    </source>
</evidence>
<organism evidence="8 9">
    <name type="scientific">Vanrija albida</name>
    <dbReference type="NCBI Taxonomy" id="181172"/>
    <lineage>
        <taxon>Eukaryota</taxon>
        <taxon>Fungi</taxon>
        <taxon>Dikarya</taxon>
        <taxon>Basidiomycota</taxon>
        <taxon>Agaricomycotina</taxon>
        <taxon>Tremellomycetes</taxon>
        <taxon>Trichosporonales</taxon>
        <taxon>Trichosporonaceae</taxon>
        <taxon>Vanrija</taxon>
    </lineage>
</organism>
<comment type="similarity">
    <text evidence="2">Belongs to the TRM6/GCD10 family.</text>
</comment>
<accession>A0ABR3Q5K9</accession>
<dbReference type="GeneID" id="95985063"/>
<gene>
    <name evidence="8" type="primary">TRM6</name>
    <name evidence="8" type="ORF">Q8F55_004020</name>
</gene>
<evidence type="ECO:0000256" key="4">
    <source>
        <dbReference type="ARBA" id="ARBA00022694"/>
    </source>
</evidence>
<dbReference type="EMBL" id="JBBXJM010000003">
    <property type="protein sequence ID" value="KAL1410018.1"/>
    <property type="molecule type" value="Genomic_DNA"/>
</dbReference>
<proteinExistence type="inferred from homology"/>
<sequence length="540" mass="59989">MEHVKQEVPIEVDAPETVEVSETTEAKPGPRNKRNEPTEPLEPLDDILHRRLTIIKEGDNVLLRLPSDAIKAVVASKDGLIQLGKFGSFPAKELLGLHYDITYEVVSGTDGTTTTSEYQIEENAFSSSDNFGQAKGKKNKKGKGKGDGNDSSKTNKGWGNLLRPLKRRAIVDALIDDIKETNEFIDDSEENRALLTSDEIAELKAQGVSAQEMIQKQMERHEQFELKTDFSKEKWRKRKEKKYLQTVHPLAPSTVNIVNHYAQRSPASILHLREDTLSQLVNLGNIRPDGRYLVVDDTGGLVTAALADRMGCEGRILLFTDADSPPAWGVLNVMNFGERELSFIKWLNWMEADESYSRPGLPTEDGMPSIAENKTIARVRRHKAQVAELNATRAELHAGNWDGLILATELSPISVINRLTKYLAGSATVVVYSAYQQVLAETLQYLRRDANFLATQLTESWSRTYQVLPGRTHPLMTTSAMSGYLLHATRVHISTFVPESHQRHKRRKKANGEAAAVGAKEAEESTEPAEAAVEASDVAA</sequence>
<evidence type="ECO:0000256" key="2">
    <source>
        <dbReference type="ARBA" id="ARBA00008320"/>
    </source>
</evidence>
<feature type="region of interest" description="Disordered" evidence="7">
    <location>
        <begin position="498"/>
        <end position="540"/>
    </location>
</feature>
<dbReference type="RefSeq" id="XP_069209962.1">
    <property type="nucleotide sequence ID" value="XM_069352544.1"/>
</dbReference>
<dbReference type="InterPro" id="IPR017423">
    <property type="entry name" value="TRM6"/>
</dbReference>
<evidence type="ECO:0000256" key="5">
    <source>
        <dbReference type="ARBA" id="ARBA00023242"/>
    </source>
</evidence>
<evidence type="ECO:0000313" key="9">
    <source>
        <dbReference type="Proteomes" id="UP001565368"/>
    </source>
</evidence>
<evidence type="ECO:0000256" key="6">
    <source>
        <dbReference type="ARBA" id="ARBA00032319"/>
    </source>
</evidence>